<reference evidence="2" key="1">
    <citation type="journal article" date="2019" name="Int. J. Syst. Evol. Microbiol.">
        <title>The Global Catalogue of Microorganisms (GCM) 10K type strain sequencing project: providing services to taxonomists for standard genome sequencing and annotation.</title>
        <authorList>
            <consortium name="The Broad Institute Genomics Platform"/>
            <consortium name="The Broad Institute Genome Sequencing Center for Infectious Disease"/>
            <person name="Wu L."/>
            <person name="Ma J."/>
        </authorList>
    </citation>
    <scope>NUCLEOTIDE SEQUENCE [LARGE SCALE GENOMIC DNA]</scope>
    <source>
        <strain evidence="2">JCM 17106</strain>
    </source>
</reference>
<dbReference type="EMBL" id="BAABCW010000009">
    <property type="protein sequence ID" value="GAA3510443.1"/>
    <property type="molecule type" value="Genomic_DNA"/>
</dbReference>
<dbReference type="Proteomes" id="UP001500459">
    <property type="component" value="Unassembled WGS sequence"/>
</dbReference>
<protein>
    <recommendedName>
        <fullName evidence="3">Lipoprotein</fullName>
    </recommendedName>
</protein>
<evidence type="ECO:0000313" key="1">
    <source>
        <dbReference type="EMBL" id="GAA3510443.1"/>
    </source>
</evidence>
<comment type="caution">
    <text evidence="1">The sequence shown here is derived from an EMBL/GenBank/DDBJ whole genome shotgun (WGS) entry which is preliminary data.</text>
</comment>
<accession>A0ABP6UMV4</accession>
<evidence type="ECO:0008006" key="3">
    <source>
        <dbReference type="Google" id="ProtNLM"/>
    </source>
</evidence>
<sequence length="169" mass="19865">MTFLSMMSCTSQNKLVEIEDHKKRYKISIPENWKTEEDQESSSWYMEHPILNEKYTLSVQWNESKGFVSDKELDDFIIKYGDLSEVIRMFNTEIVMKSKGCKVFNTLQVCRMDSRGVDIESNAFISSDYYISHPTKAIHLLLSVRVSKKEFDEHEKELTKQILESVVFL</sequence>
<gene>
    <name evidence="1" type="ORF">GCM10022393_24830</name>
</gene>
<proteinExistence type="predicted"/>
<keyword evidence="2" id="KW-1185">Reference proteome</keyword>
<organism evidence="1 2">
    <name type="scientific">Aquimarina addita</name>
    <dbReference type="NCBI Taxonomy" id="870485"/>
    <lineage>
        <taxon>Bacteria</taxon>
        <taxon>Pseudomonadati</taxon>
        <taxon>Bacteroidota</taxon>
        <taxon>Flavobacteriia</taxon>
        <taxon>Flavobacteriales</taxon>
        <taxon>Flavobacteriaceae</taxon>
        <taxon>Aquimarina</taxon>
    </lineage>
</organism>
<name>A0ABP6UMV4_9FLAO</name>
<evidence type="ECO:0000313" key="2">
    <source>
        <dbReference type="Proteomes" id="UP001500459"/>
    </source>
</evidence>